<reference evidence="2" key="1">
    <citation type="submission" date="2021-06" db="EMBL/GenBank/DDBJ databases">
        <title>Parelaphostrongylus tenuis whole genome reference sequence.</title>
        <authorList>
            <person name="Garwood T.J."/>
            <person name="Larsen P.A."/>
            <person name="Fountain-Jones N.M."/>
            <person name="Garbe J.R."/>
            <person name="Macchietto M.G."/>
            <person name="Kania S.A."/>
            <person name="Gerhold R.W."/>
            <person name="Richards J.E."/>
            <person name="Wolf T.M."/>
        </authorList>
    </citation>
    <scope>NUCLEOTIDE SEQUENCE</scope>
    <source>
        <strain evidence="2">MNPRO001-30</strain>
        <tissue evidence="2">Meninges</tissue>
    </source>
</reference>
<name>A0AAD5RAN4_PARTN</name>
<gene>
    <name evidence="2" type="ORF">KIN20_035125</name>
</gene>
<accession>A0AAD5RAN4</accession>
<dbReference type="Proteomes" id="UP001196413">
    <property type="component" value="Unassembled WGS sequence"/>
</dbReference>
<organism evidence="2 3">
    <name type="scientific">Parelaphostrongylus tenuis</name>
    <name type="common">Meningeal worm</name>
    <dbReference type="NCBI Taxonomy" id="148309"/>
    <lineage>
        <taxon>Eukaryota</taxon>
        <taxon>Metazoa</taxon>
        <taxon>Ecdysozoa</taxon>
        <taxon>Nematoda</taxon>
        <taxon>Chromadorea</taxon>
        <taxon>Rhabditida</taxon>
        <taxon>Rhabditina</taxon>
        <taxon>Rhabditomorpha</taxon>
        <taxon>Strongyloidea</taxon>
        <taxon>Metastrongylidae</taxon>
        <taxon>Parelaphostrongylus</taxon>
    </lineage>
</organism>
<evidence type="ECO:0000256" key="1">
    <source>
        <dbReference type="SAM" id="MobiDB-lite"/>
    </source>
</evidence>
<evidence type="ECO:0000313" key="3">
    <source>
        <dbReference type="Proteomes" id="UP001196413"/>
    </source>
</evidence>
<proteinExistence type="predicted"/>
<comment type="caution">
    <text evidence="2">The sequence shown here is derived from an EMBL/GenBank/DDBJ whole genome shotgun (WGS) entry which is preliminary data.</text>
</comment>
<dbReference type="AlphaFoldDB" id="A0AAD5RAN4"/>
<sequence length="168" mass="19647">MTIYSGDMEPNDTTSTMRRENGEWAEQQSEFQEYQSDFEKTTYKIVNELFTGEINQNLKLHRSLKRIQPTFVDDSCNKNEQMKVVEQPSTVGGKSIEAAQTAPLPYRSAFKTLEKQKKYSTRKENSRLSSRFTKRKNNNSMLDDCKAMKRKKYCDIESTYKNKNIRAP</sequence>
<feature type="region of interest" description="Disordered" evidence="1">
    <location>
        <begin position="1"/>
        <end position="31"/>
    </location>
</feature>
<evidence type="ECO:0000313" key="2">
    <source>
        <dbReference type="EMBL" id="KAJ1372842.1"/>
    </source>
</evidence>
<protein>
    <submittedName>
        <fullName evidence="2">Uncharacterized protein</fullName>
    </submittedName>
</protein>
<keyword evidence="3" id="KW-1185">Reference proteome</keyword>
<dbReference type="EMBL" id="JAHQIW010007196">
    <property type="protein sequence ID" value="KAJ1372842.1"/>
    <property type="molecule type" value="Genomic_DNA"/>
</dbReference>